<proteinExistence type="predicted"/>
<reference evidence="1" key="1">
    <citation type="submission" date="2020-11" db="EMBL/GenBank/DDBJ databases">
        <authorList>
            <person name="Tran Van P."/>
        </authorList>
    </citation>
    <scope>NUCLEOTIDE SEQUENCE</scope>
</reference>
<dbReference type="PROSITE" id="PS50157">
    <property type="entry name" value="ZINC_FINGER_C2H2_2"/>
    <property type="match status" value="1"/>
</dbReference>
<dbReference type="InterPro" id="IPR036236">
    <property type="entry name" value="Znf_C2H2_sf"/>
</dbReference>
<name>A0A7R8W940_9CRUS</name>
<dbReference type="OrthoDB" id="3437960at2759"/>
<dbReference type="FunFam" id="3.30.160.60:FF:000086">
    <property type="entry name" value="transcription factor E4F1 isoform X1"/>
    <property type="match status" value="1"/>
</dbReference>
<organism evidence="1">
    <name type="scientific">Cyprideis torosa</name>
    <dbReference type="NCBI Taxonomy" id="163714"/>
    <lineage>
        <taxon>Eukaryota</taxon>
        <taxon>Metazoa</taxon>
        <taxon>Ecdysozoa</taxon>
        <taxon>Arthropoda</taxon>
        <taxon>Crustacea</taxon>
        <taxon>Oligostraca</taxon>
        <taxon>Ostracoda</taxon>
        <taxon>Podocopa</taxon>
        <taxon>Podocopida</taxon>
        <taxon>Cytherocopina</taxon>
        <taxon>Cytheroidea</taxon>
        <taxon>Cytherideidae</taxon>
        <taxon>Cyprideis</taxon>
    </lineage>
</organism>
<sequence length="89" mass="9985">MHAGVSPYECKVCPRRFAQSGNLNEHLRTHASKTPMKAISVQSFSVIPAISEVCLFRSLPSCSYLVWRSSLPKLMRKEGDVLYTGLTRN</sequence>
<dbReference type="SMART" id="SM00355">
    <property type="entry name" value="ZnF_C2H2"/>
    <property type="match status" value="1"/>
</dbReference>
<accession>A0A7R8W940</accession>
<dbReference type="Gene3D" id="3.30.160.60">
    <property type="entry name" value="Classic Zinc Finger"/>
    <property type="match status" value="1"/>
</dbReference>
<dbReference type="AlphaFoldDB" id="A0A7R8W940"/>
<dbReference type="InterPro" id="IPR013087">
    <property type="entry name" value="Znf_C2H2_type"/>
</dbReference>
<dbReference type="EMBL" id="OB661077">
    <property type="protein sequence ID" value="CAD7227232.1"/>
    <property type="molecule type" value="Genomic_DNA"/>
</dbReference>
<dbReference type="Pfam" id="PF00096">
    <property type="entry name" value="zf-C2H2"/>
    <property type="match status" value="1"/>
</dbReference>
<dbReference type="SUPFAM" id="SSF57667">
    <property type="entry name" value="beta-beta-alpha zinc fingers"/>
    <property type="match status" value="1"/>
</dbReference>
<gene>
    <name evidence="1" type="ORF">CTOB1V02_LOCUS5140</name>
</gene>
<protein>
    <submittedName>
        <fullName evidence="1">Uncharacterized protein</fullName>
    </submittedName>
</protein>
<evidence type="ECO:0000313" key="1">
    <source>
        <dbReference type="EMBL" id="CAD7227232.1"/>
    </source>
</evidence>
<dbReference type="PROSITE" id="PS00028">
    <property type="entry name" value="ZINC_FINGER_C2H2_1"/>
    <property type="match status" value="1"/>
</dbReference>